<dbReference type="EMBL" id="BKCJ010003169">
    <property type="protein sequence ID" value="GEU53414.1"/>
    <property type="molecule type" value="Genomic_DNA"/>
</dbReference>
<dbReference type="AlphaFoldDB" id="A0A6L2KZV2"/>
<reference evidence="4" key="1">
    <citation type="journal article" date="2019" name="Sci. Rep.">
        <title>Draft genome of Tanacetum cinerariifolium, the natural source of mosquito coil.</title>
        <authorList>
            <person name="Yamashiro T."/>
            <person name="Shiraishi A."/>
            <person name="Satake H."/>
            <person name="Nakayama K."/>
        </authorList>
    </citation>
    <scope>NUCLEOTIDE SEQUENCE</scope>
</reference>
<feature type="compositionally biased region" description="Polar residues" evidence="1">
    <location>
        <begin position="366"/>
        <end position="386"/>
    </location>
</feature>
<comment type="caution">
    <text evidence="4">The sequence shown here is derived from an EMBL/GenBank/DDBJ whole genome shotgun (WGS) entry which is preliminary data.</text>
</comment>
<evidence type="ECO:0000256" key="1">
    <source>
        <dbReference type="SAM" id="MobiDB-lite"/>
    </source>
</evidence>
<feature type="region of interest" description="Disordered" evidence="1">
    <location>
        <begin position="435"/>
        <end position="457"/>
    </location>
</feature>
<name>A0A6L2KZV2_TANCI</name>
<evidence type="ECO:0000259" key="3">
    <source>
        <dbReference type="Pfam" id="PF13976"/>
    </source>
</evidence>
<feature type="region of interest" description="Disordered" evidence="1">
    <location>
        <begin position="328"/>
        <end position="404"/>
    </location>
</feature>
<feature type="domain" description="GAG-pre-integrase" evidence="3">
    <location>
        <begin position="68"/>
        <end position="112"/>
    </location>
</feature>
<evidence type="ECO:0000259" key="2">
    <source>
        <dbReference type="Pfam" id="PF07727"/>
    </source>
</evidence>
<feature type="domain" description="Reverse transcriptase Ty1/copia-type" evidence="2">
    <location>
        <begin position="168"/>
        <end position="271"/>
    </location>
</feature>
<sequence length="474" mass="53596">MTGDRSLLKNFVENFLSTFCFGNNHFAPIIGYGNYVQGNITVFHVYYGEDLGHNLFSVGKFCDGMVTSSAVCLMSKATLTKSWLWHRRLSHLNFGTINDLTKHDFVDGLPKFKYSKDHLRSAYSSSTSSIIVKEYKAPPIVTTSEEQTSPILMNEADELNQEDSVQFDENIVIRNKSCLIAKGYKQEEGIAFEKSFARFARLEAVKMFVAFAAHKNITIFQMDVKTAFLNGPLKEEVYASQPNGFVDSDFPDHVYRLKKALYGLKQAPRVCRSENDAHADDAYIRPIYDEEPMAEFASQVDVNNDLSKPVTTHYLPKERELAIAKPHHMITSRHSRNSSKNMPRFSSNDMVRNHYLEEAKKKTQESSRNSKPSVMPSTISQRTSNDNKPKPRINNQKSRNWSASKDIIAPSKQELDLLFGPLYNEVFNAGTLSVKKSSSPTDIYKQQDTPPSVTAQSTTELITPTTTITTEDNM</sequence>
<gene>
    <name evidence="4" type="ORF">Tci_025392</name>
</gene>
<evidence type="ECO:0000313" key="4">
    <source>
        <dbReference type="EMBL" id="GEU53414.1"/>
    </source>
</evidence>
<dbReference type="Pfam" id="PF07727">
    <property type="entry name" value="RVT_2"/>
    <property type="match status" value="1"/>
</dbReference>
<protein>
    <submittedName>
        <fullName evidence="4">Retrovirus-related Pol polyprotein from transposon TNT 1-94</fullName>
    </submittedName>
</protein>
<feature type="compositionally biased region" description="Basic and acidic residues" evidence="1">
    <location>
        <begin position="351"/>
        <end position="365"/>
    </location>
</feature>
<dbReference type="Pfam" id="PF13976">
    <property type="entry name" value="gag_pre-integrs"/>
    <property type="match status" value="1"/>
</dbReference>
<feature type="compositionally biased region" description="Polar residues" evidence="1">
    <location>
        <begin position="393"/>
        <end position="403"/>
    </location>
</feature>
<organism evidence="4">
    <name type="scientific">Tanacetum cinerariifolium</name>
    <name type="common">Dalmatian daisy</name>
    <name type="synonym">Chrysanthemum cinerariifolium</name>
    <dbReference type="NCBI Taxonomy" id="118510"/>
    <lineage>
        <taxon>Eukaryota</taxon>
        <taxon>Viridiplantae</taxon>
        <taxon>Streptophyta</taxon>
        <taxon>Embryophyta</taxon>
        <taxon>Tracheophyta</taxon>
        <taxon>Spermatophyta</taxon>
        <taxon>Magnoliopsida</taxon>
        <taxon>eudicotyledons</taxon>
        <taxon>Gunneridae</taxon>
        <taxon>Pentapetalae</taxon>
        <taxon>asterids</taxon>
        <taxon>campanulids</taxon>
        <taxon>Asterales</taxon>
        <taxon>Asteraceae</taxon>
        <taxon>Asteroideae</taxon>
        <taxon>Anthemideae</taxon>
        <taxon>Anthemidinae</taxon>
        <taxon>Tanacetum</taxon>
    </lineage>
</organism>
<proteinExistence type="predicted"/>
<dbReference type="InterPro" id="IPR025724">
    <property type="entry name" value="GAG-pre-integrase_dom"/>
</dbReference>
<dbReference type="InterPro" id="IPR013103">
    <property type="entry name" value="RVT_2"/>
</dbReference>
<feature type="compositionally biased region" description="Basic residues" evidence="1">
    <location>
        <begin position="328"/>
        <end position="337"/>
    </location>
</feature>
<feature type="compositionally biased region" description="Polar residues" evidence="1">
    <location>
        <begin position="338"/>
        <end position="350"/>
    </location>
</feature>
<accession>A0A6L2KZV2</accession>